<comment type="subcellular location">
    <subcellularLocation>
        <location evidence="2">Host cell</location>
    </subcellularLocation>
    <subcellularLocation>
        <location evidence="1">Virion</location>
    </subcellularLocation>
</comment>
<keyword evidence="10" id="KW-1160">Virus entry into host cell</keyword>
<feature type="domain" description="Picornavirus capsid" evidence="11">
    <location>
        <begin position="120"/>
        <end position="289"/>
    </location>
</feature>
<dbReference type="GO" id="GO:0043657">
    <property type="term" value="C:host cell"/>
    <property type="evidence" value="ECO:0007669"/>
    <property type="project" value="UniProtKB-SubCell"/>
</dbReference>
<evidence type="ECO:0000259" key="11">
    <source>
        <dbReference type="Pfam" id="PF00073"/>
    </source>
</evidence>
<keyword evidence="9" id="KW-0946">Virion</keyword>
<dbReference type="Gene3D" id="2.60.120.20">
    <property type="match status" value="2"/>
</dbReference>
<keyword evidence="8" id="KW-0645">Protease</keyword>
<evidence type="ECO:0000256" key="1">
    <source>
        <dbReference type="ARBA" id="ARBA00004328"/>
    </source>
</evidence>
<dbReference type="SUPFAM" id="SSF88633">
    <property type="entry name" value="Positive stranded ssRNA viruses"/>
    <property type="match status" value="2"/>
</dbReference>
<dbReference type="GO" id="GO:0046718">
    <property type="term" value="P:symbiont entry into host cell"/>
    <property type="evidence" value="ECO:0007669"/>
    <property type="project" value="UniProtKB-KW"/>
</dbReference>
<evidence type="ECO:0000313" key="12">
    <source>
        <dbReference type="EMBL" id="ABN79686.1"/>
    </source>
</evidence>
<dbReference type="GO" id="GO:0019028">
    <property type="term" value="C:viral capsid"/>
    <property type="evidence" value="ECO:0007669"/>
    <property type="project" value="UniProtKB-KW"/>
</dbReference>
<dbReference type="Gene3D" id="2.40.10.10">
    <property type="entry name" value="Trypsin-like serine proteases"/>
    <property type="match status" value="1"/>
</dbReference>
<dbReference type="FunFam" id="2.60.120.20:FF:000001">
    <property type="entry name" value="Genome polyprotein"/>
    <property type="match status" value="1"/>
</dbReference>
<dbReference type="GO" id="GO:0019062">
    <property type="term" value="P:virion attachment to host cell"/>
    <property type="evidence" value="ECO:0007669"/>
    <property type="project" value="UniProtKB-KW"/>
</dbReference>
<dbReference type="GO" id="GO:0005198">
    <property type="term" value="F:structural molecule activity"/>
    <property type="evidence" value="ECO:0007669"/>
    <property type="project" value="InterPro"/>
</dbReference>
<dbReference type="GO" id="GO:0033644">
    <property type="term" value="C:host cell membrane"/>
    <property type="evidence" value="ECO:0007669"/>
    <property type="project" value="UniProtKB-SubCell"/>
</dbReference>
<proteinExistence type="predicted"/>
<accession>A3R4H6</accession>
<keyword evidence="5" id="KW-0167">Capsid protein</keyword>
<evidence type="ECO:0000256" key="7">
    <source>
        <dbReference type="ARBA" id="ARBA00022804"/>
    </source>
</evidence>
<evidence type="ECO:0000256" key="10">
    <source>
        <dbReference type="ARBA" id="ARBA00023296"/>
    </source>
</evidence>
<dbReference type="GO" id="GO:0008234">
    <property type="term" value="F:cysteine-type peptidase activity"/>
    <property type="evidence" value="ECO:0007669"/>
    <property type="project" value="UniProtKB-KW"/>
</dbReference>
<evidence type="ECO:0000256" key="8">
    <source>
        <dbReference type="ARBA" id="ARBA00022807"/>
    </source>
</evidence>
<evidence type="ECO:0000256" key="2">
    <source>
        <dbReference type="ARBA" id="ARBA00004340"/>
    </source>
</evidence>
<evidence type="ECO:0000256" key="3">
    <source>
        <dbReference type="ARBA" id="ARBA00020107"/>
    </source>
</evidence>
<organism evidence="12">
    <name type="scientific">Enterovirus B</name>
    <dbReference type="NCBI Taxonomy" id="138949"/>
    <lineage>
        <taxon>Viruses</taxon>
        <taxon>Riboviria</taxon>
        <taxon>Orthornavirae</taxon>
        <taxon>Pisuviricota</taxon>
        <taxon>Pisoniviricetes</taxon>
        <taxon>Picornavirales</taxon>
        <taxon>Picornaviridae</taxon>
        <taxon>Ensavirinae</taxon>
        <taxon>Enterovirus</taxon>
        <taxon>Enterovirus betacoxsackie</taxon>
    </lineage>
</organism>
<feature type="domain" description="Picornavirus capsid" evidence="11">
    <location>
        <begin position="1"/>
        <end position="31"/>
    </location>
</feature>
<dbReference type="Pfam" id="PF00073">
    <property type="entry name" value="Rhv"/>
    <property type="match status" value="2"/>
</dbReference>
<name>A3R4H6_9ENTO</name>
<keyword evidence="7" id="KW-1161">Viral attachment to host cell</keyword>
<evidence type="ECO:0000256" key="9">
    <source>
        <dbReference type="ARBA" id="ARBA00022844"/>
    </source>
</evidence>
<sequence length="387" mass="43994">CVLCVPWISQTHYRLVSQDEYTAAGYITCWYQTNIVVPPKTPTDCTVLCFVSACNDFSVRMLKDTPFIEQSNELQGDVKEAVENAMGRVADTIRSGPTNSEAIPALTAVETGHTSQVVPSDTMQTRHVKNYHSRTESSIENFMCRAACVRMAKYEARGEATSTSRFDAWEISIRDMVQLRRKCEMFTYLRFDVEVTFVITSYQHQGTVSQDMPPITHQIMYIPPGGPIPKKVDGYEWQTSTNPSIFWTEGNAPPRMSIPFISIGNAYSSFYDGWSHFDQKGAYGFNTLNKMGHIYCRHVNKETPSEVTSYVRIYFKPKHVRAWVPRPPRLCQYKYKANVNFEPTPVTDTRKTINDVPKSNHGAYGQQSGAVYVGNYRVVNRHLATYA</sequence>
<dbReference type="InterPro" id="IPR033703">
    <property type="entry name" value="Rhv-like"/>
</dbReference>
<dbReference type="CDD" id="cd00205">
    <property type="entry name" value="rhv_like"/>
    <property type="match status" value="1"/>
</dbReference>
<keyword evidence="6" id="KW-0945">Host-virus interaction</keyword>
<dbReference type="InterPro" id="IPR029053">
    <property type="entry name" value="Viral_coat"/>
</dbReference>
<keyword evidence="4" id="KW-0597">Phosphoprotein</keyword>
<feature type="non-terminal residue" evidence="12">
    <location>
        <position position="1"/>
    </location>
</feature>
<evidence type="ECO:0000256" key="5">
    <source>
        <dbReference type="ARBA" id="ARBA00022561"/>
    </source>
</evidence>
<feature type="non-terminal residue" evidence="12">
    <location>
        <position position="387"/>
    </location>
</feature>
<protein>
    <recommendedName>
        <fullName evidence="3">Genome polyprotein</fullName>
    </recommendedName>
</protein>
<evidence type="ECO:0000256" key="4">
    <source>
        <dbReference type="ARBA" id="ARBA00022553"/>
    </source>
</evidence>
<keyword evidence="8" id="KW-0788">Thiol protease</keyword>
<evidence type="ECO:0000256" key="6">
    <source>
        <dbReference type="ARBA" id="ARBA00022581"/>
    </source>
</evidence>
<dbReference type="InterPro" id="IPR043504">
    <property type="entry name" value="Peptidase_S1_PA_chymotrypsin"/>
</dbReference>
<dbReference type="EMBL" id="EF127250">
    <property type="protein sequence ID" value="ABN79686.1"/>
    <property type="molecule type" value="Genomic_RNA"/>
</dbReference>
<dbReference type="InterPro" id="IPR001676">
    <property type="entry name" value="Picornavirus_capsid"/>
</dbReference>
<keyword evidence="8" id="KW-0378">Hydrolase</keyword>
<reference evidence="12" key="1">
    <citation type="journal article" date="2007" name="J. Med. Virol.">
        <title>New enteroviruses, EV-93 and EV-94, associated with acute flaccid paralysis in the Democratic Republic of the Congo.</title>
        <authorList>
            <person name="Junttila N."/>
            <person name="Leveque N."/>
            <person name="Kabue J.P."/>
            <person name="Cartet G."/>
            <person name="Mushiya F."/>
            <person name="Muyembe-Tamfum J.J."/>
            <person name="Trompette A."/>
            <person name="Lina B."/>
            <person name="Magnius L.O."/>
            <person name="Chomel J.J."/>
            <person name="Norder H."/>
        </authorList>
    </citation>
    <scope>NUCLEOTIDE SEQUENCE</scope>
    <source>
        <strain evidence="12">16-04-e9</strain>
    </source>
</reference>